<dbReference type="EC" id="2.7.13.3" evidence="3"/>
<dbReference type="PROSITE" id="PS50113">
    <property type="entry name" value="PAC"/>
    <property type="match status" value="1"/>
</dbReference>
<dbReference type="GO" id="GO:0008984">
    <property type="term" value="F:protein-glutamate methylesterase activity"/>
    <property type="evidence" value="ECO:0007669"/>
    <property type="project" value="InterPro"/>
</dbReference>
<dbReference type="GO" id="GO:0006935">
    <property type="term" value="P:chemotaxis"/>
    <property type="evidence" value="ECO:0007669"/>
    <property type="project" value="UniProtKB-UniRule"/>
</dbReference>
<feature type="domain" description="CheR-type methyltransferase" evidence="19">
    <location>
        <begin position="215"/>
        <end position="473"/>
    </location>
</feature>
<evidence type="ECO:0000259" key="18">
    <source>
        <dbReference type="PROSITE" id="PS50122"/>
    </source>
</evidence>
<dbReference type="InterPro" id="IPR005467">
    <property type="entry name" value="His_kinase_dom"/>
</dbReference>
<evidence type="ECO:0000313" key="20">
    <source>
        <dbReference type="EMBL" id="MUU77896.1"/>
    </source>
</evidence>
<keyword evidence="4" id="KW-1003">Cell membrane</keyword>
<organism evidence="20 21">
    <name type="scientific">Winogradskyella endarachnes</name>
    <dbReference type="NCBI Taxonomy" id="2681965"/>
    <lineage>
        <taxon>Bacteria</taxon>
        <taxon>Pseudomonadati</taxon>
        <taxon>Bacteroidota</taxon>
        <taxon>Flavobacteriia</taxon>
        <taxon>Flavobacteriales</taxon>
        <taxon>Flavobacteriaceae</taxon>
        <taxon>Winogradskyella</taxon>
    </lineage>
</organism>
<dbReference type="SUPFAM" id="SSF53335">
    <property type="entry name" value="S-adenosyl-L-methionine-dependent methyltransferases"/>
    <property type="match status" value="1"/>
</dbReference>
<dbReference type="Gene3D" id="3.40.50.2300">
    <property type="match status" value="1"/>
</dbReference>
<dbReference type="InterPro" id="IPR022642">
    <property type="entry name" value="CheR_C"/>
</dbReference>
<evidence type="ECO:0000256" key="12">
    <source>
        <dbReference type="PROSITE-ProRule" id="PRU00050"/>
    </source>
</evidence>
<sequence length="1476" mass="168841">MNTDKQSFKVVGIGASAGALRALQDLFSYIPKDTGMAFIIVQHLSPDFKSLMPELLAKYTDMPIYTAKDKQSIKPNCIYLNQPNKNLHVKGSKIYLLDKGPKHNLNLPIDIFFQTLGEEFKEKAIAIILSGTGSDGSRGIRTVKETGGIIIAQDPNDAQFDGMPNSAIITKTVDYIEDVRHIAEFLNFKQGKMLNLIKTFNLKEEPEINKILLDVFNYCNVDFRNYKKNTVLRRIEKRMVSLNIQNIFEYRLFVKNNDEEKAVLRDDFLIGVTRFFRDDEAFIDIKDKIVPQICNSKKPGEEIRIWVAGCSSGEEVYSLAILFSDYITKKKLSIDFKIFATDIDARSIDTASSGSYNIDIVNEISKKHIETYFFINNNKLQIRKSLREKIVFSKHNLISDPPFIKLDLISCRNLLIYLDRNIQRKVLQTFHFSLNINGFLFLGNSESLGNVATHFKTINTKWKIFQNISESKYSPNLIKTFLSTNTITSPKKMAPKINSKHAVSNEEYIYHHYLSKRFSPDAIFIDAEFNILFIKGNVGKKLYHTEGVFENNLLKIVDKNLAISLKNGVNRLKKTNKDILISNVSSITKEGSFSFSLKIHKPIKDENLKNCYLKEFSPDKRETNIEEINLKNEIVSESSKEQIEDLENELKIVKTELQNAIEELETANEELQSSNEELMATNEELQSTNEELQSVNEELYTVNTEMQEKNKELTNLSNDLSNLLDNTEIATLFLDADLCIRKFTPAIKKIFKLEEADIGRKLSNFTSNFDAKTTSKLITDSQNVLKKPTTIENQLRDINGNYYFQRISPFITSNKVIDGVVITIDNINKIKEIELELEAAELKYHELFQNLTEGFIHAKIITNKKGEAVDWEYLDVNMAYTKLIGKEAKDIVGKKVSEILPSLIKDPNKWIQKYGETALKGKKQTIEGYVLPLNKYFHVNTFCPKVGEFAGTISDFTELKKKEEALTKSKLELDRIQSITHVGSWTLETKTGEVSWSDELFRIFRLDIAEHPPKYHKHKRFFTEQSWNTLSKAVELAGTKGKPYELELNIIRDNGEKGWMWAKGEAVKEKGKIVKLRGSAQDITTIKENEKALIMAKKQAEDAVLANKHKNFFLANMSHEIRTPISSVLGFADLLRSDTLSKENRLRYIEIIDNNSKQLLNLINDIIDVSKIESDELKLVYKNCNVSDLIENLTLTFEQVKKQKDKEHLTLKPIIPDELKSLNINTDPRRLEQVVSNLINNAVKFSEKGTISYGFTREENYLRFFVKDEGIGIAKNKQKEIFERFKQVNYKDSAKYDGTGLGLSICKAIVTLLGGDITVESKRYKGTTFEFTIPIKLATALELSNTQKTRQNGKFLKNKSILIAEDNMLIRMLLEAILKKTGAKLLFANNGKIAVKYYKENPNVDLILLDIRMPEMSGIEAMDLILQINSEAKIIMQTAHAMEEEKNMCYEKGCVDFLSKPIVKEHLFDTLAKWIT</sequence>
<keyword evidence="10" id="KW-0902">Two-component regulatory system</keyword>
<evidence type="ECO:0000256" key="2">
    <source>
        <dbReference type="ARBA" id="ARBA00004236"/>
    </source>
</evidence>
<evidence type="ECO:0000259" key="16">
    <source>
        <dbReference type="PROSITE" id="PS50110"/>
    </source>
</evidence>
<dbReference type="InterPro" id="IPR029063">
    <property type="entry name" value="SAM-dependent_MTases_sf"/>
</dbReference>
<dbReference type="InterPro" id="IPR011006">
    <property type="entry name" value="CheY-like_superfamily"/>
</dbReference>
<dbReference type="InterPro" id="IPR001789">
    <property type="entry name" value="Sig_transdc_resp-reg_receiver"/>
</dbReference>
<dbReference type="InterPro" id="IPR035909">
    <property type="entry name" value="CheB_C"/>
</dbReference>
<evidence type="ECO:0000256" key="8">
    <source>
        <dbReference type="ARBA" id="ARBA00022777"/>
    </source>
</evidence>
<dbReference type="SUPFAM" id="SSF55874">
    <property type="entry name" value="ATPase domain of HSP90 chaperone/DNA topoisomerase II/histidine kinase"/>
    <property type="match status" value="1"/>
</dbReference>
<feature type="active site" evidence="12">
    <location>
        <position position="135"/>
    </location>
</feature>
<dbReference type="InterPro" id="IPR036890">
    <property type="entry name" value="HATPase_C_sf"/>
</dbReference>
<dbReference type="InterPro" id="IPR003594">
    <property type="entry name" value="HATPase_dom"/>
</dbReference>
<accession>A0A6L6U8Q9</accession>
<dbReference type="RefSeq" id="WP_157362800.1">
    <property type="nucleotide sequence ID" value="NZ_WOWS01000002.1"/>
</dbReference>
<dbReference type="GO" id="GO:0005524">
    <property type="term" value="F:ATP binding"/>
    <property type="evidence" value="ECO:0007669"/>
    <property type="project" value="UniProtKB-KW"/>
</dbReference>
<feature type="active site" evidence="12">
    <location>
        <position position="16"/>
    </location>
</feature>
<dbReference type="SUPFAM" id="SSF47757">
    <property type="entry name" value="Chemotaxis receptor methyltransferase CheR, N-terminal domain"/>
    <property type="match status" value="1"/>
</dbReference>
<dbReference type="PROSITE" id="PS50122">
    <property type="entry name" value="CHEB"/>
    <property type="match status" value="1"/>
</dbReference>
<evidence type="ECO:0000256" key="11">
    <source>
        <dbReference type="ARBA" id="ARBA00023136"/>
    </source>
</evidence>
<evidence type="ECO:0000256" key="1">
    <source>
        <dbReference type="ARBA" id="ARBA00000085"/>
    </source>
</evidence>
<dbReference type="SUPFAM" id="SSF52738">
    <property type="entry name" value="Methylesterase CheB, C-terminal domain"/>
    <property type="match status" value="1"/>
</dbReference>
<dbReference type="InterPro" id="IPR050903">
    <property type="entry name" value="Bact_Chemotaxis_MeTrfase"/>
</dbReference>
<feature type="domain" description="Histidine kinase" evidence="15">
    <location>
        <begin position="1116"/>
        <end position="1337"/>
    </location>
</feature>
<keyword evidence="12" id="KW-0145">Chemotaxis</keyword>
<dbReference type="PROSITE" id="PS50109">
    <property type="entry name" value="HIS_KIN"/>
    <property type="match status" value="1"/>
</dbReference>
<evidence type="ECO:0000256" key="7">
    <source>
        <dbReference type="ARBA" id="ARBA00022741"/>
    </source>
</evidence>
<evidence type="ECO:0000256" key="5">
    <source>
        <dbReference type="ARBA" id="ARBA00022553"/>
    </source>
</evidence>
<evidence type="ECO:0000256" key="4">
    <source>
        <dbReference type="ARBA" id="ARBA00022475"/>
    </source>
</evidence>
<keyword evidence="5 13" id="KW-0597">Phosphoprotein</keyword>
<dbReference type="InterPro" id="IPR036097">
    <property type="entry name" value="HisK_dim/P_sf"/>
</dbReference>
<evidence type="ECO:0000259" key="19">
    <source>
        <dbReference type="PROSITE" id="PS50123"/>
    </source>
</evidence>
<evidence type="ECO:0000259" key="15">
    <source>
        <dbReference type="PROSITE" id="PS50109"/>
    </source>
</evidence>
<dbReference type="CDD" id="cd16922">
    <property type="entry name" value="HATPase_EvgS-ArcB-TorS-like"/>
    <property type="match status" value="1"/>
</dbReference>
<dbReference type="CDD" id="cd16434">
    <property type="entry name" value="CheB-CheR_fusion"/>
    <property type="match status" value="1"/>
</dbReference>
<keyword evidence="9" id="KW-0067">ATP-binding</keyword>
<dbReference type="InterPro" id="IPR000780">
    <property type="entry name" value="CheR_MeTrfase"/>
</dbReference>
<gene>
    <name evidence="20" type="ORF">GN138_05530</name>
</gene>
<dbReference type="Pfam" id="PF01339">
    <property type="entry name" value="CheB_methylest"/>
    <property type="match status" value="1"/>
</dbReference>
<feature type="modified residue" description="4-aspartylphosphate" evidence="13">
    <location>
        <position position="1410"/>
    </location>
</feature>
<dbReference type="Pfam" id="PF03705">
    <property type="entry name" value="CheR_N"/>
    <property type="match status" value="1"/>
</dbReference>
<dbReference type="GO" id="GO:0000156">
    <property type="term" value="F:phosphorelay response regulator activity"/>
    <property type="evidence" value="ECO:0007669"/>
    <property type="project" value="InterPro"/>
</dbReference>
<dbReference type="InterPro" id="IPR022641">
    <property type="entry name" value="CheR_N"/>
</dbReference>
<dbReference type="PANTHER" id="PTHR24422">
    <property type="entry name" value="CHEMOTAXIS PROTEIN METHYLTRANSFERASE"/>
    <property type="match status" value="1"/>
</dbReference>
<dbReference type="InterPro" id="IPR000700">
    <property type="entry name" value="PAS-assoc_C"/>
</dbReference>
<dbReference type="Pfam" id="PF02518">
    <property type="entry name" value="HATPase_c"/>
    <property type="match status" value="1"/>
</dbReference>
<dbReference type="GO" id="GO:0000155">
    <property type="term" value="F:phosphorelay sensor kinase activity"/>
    <property type="evidence" value="ECO:0007669"/>
    <property type="project" value="InterPro"/>
</dbReference>
<dbReference type="Gene3D" id="2.10.70.100">
    <property type="match status" value="1"/>
</dbReference>
<dbReference type="Pfam" id="PF13596">
    <property type="entry name" value="PAS_10"/>
    <property type="match status" value="1"/>
</dbReference>
<evidence type="ECO:0000256" key="9">
    <source>
        <dbReference type="ARBA" id="ARBA00022840"/>
    </source>
</evidence>
<keyword evidence="8" id="KW-0418">Kinase</keyword>
<dbReference type="Pfam" id="PF01739">
    <property type="entry name" value="CheR"/>
    <property type="match status" value="1"/>
</dbReference>
<keyword evidence="21" id="KW-1185">Reference proteome</keyword>
<dbReference type="SUPFAM" id="SSF52172">
    <property type="entry name" value="CheY-like"/>
    <property type="match status" value="1"/>
</dbReference>
<keyword evidence="7" id="KW-0547">Nucleotide-binding</keyword>
<evidence type="ECO:0000256" key="6">
    <source>
        <dbReference type="ARBA" id="ARBA00022679"/>
    </source>
</evidence>
<dbReference type="GO" id="GO:0005737">
    <property type="term" value="C:cytoplasm"/>
    <property type="evidence" value="ECO:0007669"/>
    <property type="project" value="InterPro"/>
</dbReference>
<keyword evidence="12" id="KW-0378">Hydrolase</keyword>
<comment type="subcellular location">
    <subcellularLocation>
        <location evidence="2">Cell membrane</location>
    </subcellularLocation>
</comment>
<dbReference type="PANTHER" id="PTHR24422:SF27">
    <property type="entry name" value="PROTEIN-GLUTAMATE O-METHYLTRANSFERASE"/>
    <property type="match status" value="1"/>
</dbReference>
<dbReference type="Gene3D" id="3.40.50.180">
    <property type="entry name" value="Methylesterase CheB, C-terminal domain"/>
    <property type="match status" value="1"/>
</dbReference>
<dbReference type="Gene3D" id="3.30.450.20">
    <property type="entry name" value="PAS domain"/>
    <property type="match status" value="3"/>
</dbReference>
<feature type="coiled-coil region" evidence="14">
    <location>
        <begin position="636"/>
        <end position="726"/>
    </location>
</feature>
<dbReference type="SUPFAM" id="SSF47384">
    <property type="entry name" value="Homodimeric domain of signal transducing histidine kinase"/>
    <property type="match status" value="1"/>
</dbReference>
<feature type="domain" description="CheB-type methylesterase" evidence="18">
    <location>
        <begin position="4"/>
        <end position="186"/>
    </location>
</feature>
<dbReference type="Gene3D" id="3.40.50.150">
    <property type="entry name" value="Vaccinia Virus protein VP39"/>
    <property type="match status" value="1"/>
</dbReference>
<dbReference type="Proteomes" id="UP000478208">
    <property type="component" value="Unassembled WGS sequence"/>
</dbReference>
<dbReference type="InterPro" id="IPR035965">
    <property type="entry name" value="PAS-like_dom_sf"/>
</dbReference>
<dbReference type="Gene3D" id="3.30.565.10">
    <property type="entry name" value="Histidine kinase-like ATPase, C-terminal domain"/>
    <property type="match status" value="1"/>
</dbReference>
<evidence type="ECO:0000313" key="21">
    <source>
        <dbReference type="Proteomes" id="UP000478208"/>
    </source>
</evidence>
<feature type="active site" evidence="12">
    <location>
        <position position="43"/>
    </location>
</feature>
<evidence type="ECO:0000259" key="17">
    <source>
        <dbReference type="PROSITE" id="PS50113"/>
    </source>
</evidence>
<protein>
    <recommendedName>
        <fullName evidence="3">histidine kinase</fullName>
        <ecNumber evidence="3">2.7.13.3</ecNumber>
    </recommendedName>
</protein>
<dbReference type="EMBL" id="WOWS01000002">
    <property type="protein sequence ID" value="MUU77896.1"/>
    <property type="molecule type" value="Genomic_DNA"/>
</dbReference>
<dbReference type="SMART" id="SM00388">
    <property type="entry name" value="HisKA"/>
    <property type="match status" value="1"/>
</dbReference>
<dbReference type="InterPro" id="IPR013655">
    <property type="entry name" value="PAS_fold_3"/>
</dbReference>
<evidence type="ECO:0000256" key="10">
    <source>
        <dbReference type="ARBA" id="ARBA00023012"/>
    </source>
</evidence>
<dbReference type="CDD" id="cd00082">
    <property type="entry name" value="HisKA"/>
    <property type="match status" value="1"/>
</dbReference>
<feature type="domain" description="PAC" evidence="17">
    <location>
        <begin position="1044"/>
        <end position="1095"/>
    </location>
</feature>
<name>A0A6L6U8Q9_9FLAO</name>
<dbReference type="Pfam" id="PF08447">
    <property type="entry name" value="PAS_3"/>
    <property type="match status" value="1"/>
</dbReference>
<dbReference type="InterPro" id="IPR000673">
    <property type="entry name" value="Sig_transdc_resp-reg_Me-estase"/>
</dbReference>
<proteinExistence type="predicted"/>
<dbReference type="SMART" id="SM00448">
    <property type="entry name" value="REC"/>
    <property type="match status" value="1"/>
</dbReference>
<evidence type="ECO:0000256" key="13">
    <source>
        <dbReference type="PROSITE-ProRule" id="PRU00169"/>
    </source>
</evidence>
<dbReference type="Pfam" id="PF00072">
    <property type="entry name" value="Response_reg"/>
    <property type="match status" value="1"/>
</dbReference>
<dbReference type="GO" id="GO:0008757">
    <property type="term" value="F:S-adenosylmethionine-dependent methyltransferase activity"/>
    <property type="evidence" value="ECO:0007669"/>
    <property type="project" value="InterPro"/>
</dbReference>
<dbReference type="SMART" id="SM00138">
    <property type="entry name" value="MeTrc"/>
    <property type="match status" value="1"/>
</dbReference>
<dbReference type="InterPro" id="IPR003661">
    <property type="entry name" value="HisK_dim/P_dom"/>
</dbReference>
<dbReference type="SUPFAM" id="SSF55785">
    <property type="entry name" value="PYP-like sensor domain (PAS domain)"/>
    <property type="match status" value="3"/>
</dbReference>
<dbReference type="FunFam" id="3.30.565.10:FF:000023">
    <property type="entry name" value="PAS domain-containing sensor histidine kinase"/>
    <property type="match status" value="1"/>
</dbReference>
<dbReference type="CDD" id="cd17546">
    <property type="entry name" value="REC_hyHK_CKI1_RcsC-like"/>
    <property type="match status" value="1"/>
</dbReference>
<comment type="caution">
    <text evidence="20">The sequence shown here is derived from an EMBL/GenBank/DDBJ whole genome shotgun (WGS) entry which is preliminary data.</text>
</comment>
<keyword evidence="6" id="KW-0808">Transferase</keyword>
<evidence type="ECO:0000256" key="3">
    <source>
        <dbReference type="ARBA" id="ARBA00012438"/>
    </source>
</evidence>
<dbReference type="PRINTS" id="PR00996">
    <property type="entry name" value="CHERMTFRASE"/>
</dbReference>
<dbReference type="Pfam" id="PF00512">
    <property type="entry name" value="HisKA"/>
    <property type="match status" value="1"/>
</dbReference>
<comment type="catalytic activity">
    <reaction evidence="1">
        <text>ATP + protein L-histidine = ADP + protein N-phospho-L-histidine.</text>
        <dbReference type="EC" id="2.7.13.3"/>
    </reaction>
</comment>
<evidence type="ECO:0000256" key="14">
    <source>
        <dbReference type="SAM" id="Coils"/>
    </source>
</evidence>
<dbReference type="SMART" id="SM00387">
    <property type="entry name" value="HATPase_c"/>
    <property type="match status" value="1"/>
</dbReference>
<dbReference type="GO" id="GO:0005886">
    <property type="term" value="C:plasma membrane"/>
    <property type="evidence" value="ECO:0007669"/>
    <property type="project" value="UniProtKB-SubCell"/>
</dbReference>
<keyword evidence="14" id="KW-0175">Coiled coil</keyword>
<dbReference type="PROSITE" id="PS50110">
    <property type="entry name" value="RESPONSE_REGULATORY"/>
    <property type="match status" value="1"/>
</dbReference>
<dbReference type="PROSITE" id="PS50123">
    <property type="entry name" value="CHER"/>
    <property type="match status" value="1"/>
</dbReference>
<reference evidence="20 21" key="1">
    <citation type="submission" date="2019-12" db="EMBL/GenBank/DDBJ databases">
        <authorList>
            <person name="Li J."/>
        </authorList>
    </citation>
    <scope>NUCLEOTIDE SEQUENCE [LARGE SCALE GENOMIC DNA]</scope>
    <source>
        <strain evidence="20 21">HL2-2</strain>
    </source>
</reference>
<dbReference type="Gene3D" id="1.10.287.130">
    <property type="match status" value="1"/>
</dbReference>
<feature type="domain" description="Response regulatory" evidence="16">
    <location>
        <begin position="1360"/>
        <end position="1475"/>
    </location>
</feature>
<keyword evidence="11" id="KW-0472">Membrane</keyword>